<name>A0ABR6ETU1_9SPHI</name>
<gene>
    <name evidence="1" type="ORF">GM920_06795</name>
</gene>
<sequence>MIKHHFLLALLILFGIQGCITQKNKQMKTYQIIKSLSIQPHHSINAKEFKIQYNENTELWDKCFQFINENDLEKMAPGKYPISGEKCFAVVSEYETKAPTKTKIESHKKYIDLQYIIKGKEQIGVTSALYASVKEPYVASRDVAFYQADQLHYHQAKPSEFFIFFPADYHQPGVWLDTATHVKKLVIKIENHEH</sequence>
<comment type="caution">
    <text evidence="1">The sequence shown here is derived from an EMBL/GenBank/DDBJ whole genome shotgun (WGS) entry which is preliminary data.</text>
</comment>
<evidence type="ECO:0000313" key="1">
    <source>
        <dbReference type="EMBL" id="MBB2148616.1"/>
    </source>
</evidence>
<dbReference type="Proteomes" id="UP000636110">
    <property type="component" value="Unassembled WGS sequence"/>
</dbReference>
<dbReference type="InterPro" id="IPR037012">
    <property type="entry name" value="NanQ/TabA/YiaL_sf"/>
</dbReference>
<dbReference type="Pfam" id="PF04074">
    <property type="entry name" value="DUF386"/>
    <property type="match status" value="1"/>
</dbReference>
<proteinExistence type="predicted"/>
<protein>
    <submittedName>
        <fullName evidence="1">DUF386 family protein</fullName>
    </submittedName>
</protein>
<dbReference type="PROSITE" id="PS51257">
    <property type="entry name" value="PROKAR_LIPOPROTEIN"/>
    <property type="match status" value="1"/>
</dbReference>
<evidence type="ECO:0000313" key="2">
    <source>
        <dbReference type="Proteomes" id="UP000636110"/>
    </source>
</evidence>
<dbReference type="InterPro" id="IPR004375">
    <property type="entry name" value="NanQ/TabA/YiaL"/>
</dbReference>
<keyword evidence="2" id="KW-1185">Reference proteome</keyword>
<dbReference type="PANTHER" id="PTHR34986">
    <property type="entry name" value="EVOLVED BETA-GALACTOSIDASE SUBUNIT BETA"/>
    <property type="match status" value="1"/>
</dbReference>
<accession>A0ABR6ETU1</accession>
<dbReference type="PANTHER" id="PTHR34986:SF1">
    <property type="entry name" value="PROTEIN YIAL"/>
    <property type="match status" value="1"/>
</dbReference>
<dbReference type="Gene3D" id="2.60.120.370">
    <property type="entry name" value="YhcH/YjgK/YiaL"/>
    <property type="match status" value="1"/>
</dbReference>
<organism evidence="1 2">
    <name type="scientific">Pedobacter gandavensis</name>
    <dbReference type="NCBI Taxonomy" id="2679963"/>
    <lineage>
        <taxon>Bacteria</taxon>
        <taxon>Pseudomonadati</taxon>
        <taxon>Bacteroidota</taxon>
        <taxon>Sphingobacteriia</taxon>
        <taxon>Sphingobacteriales</taxon>
        <taxon>Sphingobacteriaceae</taxon>
        <taxon>Pedobacter</taxon>
    </lineage>
</organism>
<dbReference type="RefSeq" id="WP_182954766.1">
    <property type="nucleotide sequence ID" value="NZ_WNXC01000001.1"/>
</dbReference>
<dbReference type="EMBL" id="WNXC01000001">
    <property type="protein sequence ID" value="MBB2148616.1"/>
    <property type="molecule type" value="Genomic_DNA"/>
</dbReference>
<reference evidence="1 2" key="1">
    <citation type="submission" date="2019-11" db="EMBL/GenBank/DDBJ databases">
        <title>Description of Pedobacter sp. LMG 31462T.</title>
        <authorList>
            <person name="Carlier A."/>
            <person name="Qi S."/>
            <person name="Vandamme P."/>
        </authorList>
    </citation>
    <scope>NUCLEOTIDE SEQUENCE [LARGE SCALE GENOMIC DNA]</scope>
    <source>
        <strain evidence="1 2">LMG 31462</strain>
    </source>
</reference>
<dbReference type="SUPFAM" id="SSF51197">
    <property type="entry name" value="Clavaminate synthase-like"/>
    <property type="match status" value="1"/>
</dbReference>
<dbReference type="NCBIfam" id="TIGR00022">
    <property type="entry name" value="YhcH/YjgK/YiaL family protein"/>
    <property type="match status" value="1"/>
</dbReference>